<dbReference type="EMBL" id="CADCTH010000119">
    <property type="protein sequence ID" value="CAA9227582.1"/>
    <property type="molecule type" value="Genomic_DNA"/>
</dbReference>
<evidence type="ECO:0000259" key="1">
    <source>
        <dbReference type="PROSITE" id="PS51352"/>
    </source>
</evidence>
<dbReference type="GO" id="GO:0016491">
    <property type="term" value="F:oxidoreductase activity"/>
    <property type="evidence" value="ECO:0007669"/>
    <property type="project" value="InterPro"/>
</dbReference>
<dbReference type="Gene3D" id="2.60.120.260">
    <property type="entry name" value="Galactose-binding domain-like"/>
    <property type="match status" value="1"/>
</dbReference>
<dbReference type="PANTHER" id="PTHR42852:SF13">
    <property type="entry name" value="PROTEIN DIPZ"/>
    <property type="match status" value="1"/>
</dbReference>
<dbReference type="Pfam" id="PF08534">
    <property type="entry name" value="Redoxin"/>
    <property type="match status" value="1"/>
</dbReference>
<evidence type="ECO:0000313" key="2">
    <source>
        <dbReference type="EMBL" id="CAA9227582.1"/>
    </source>
</evidence>
<dbReference type="InterPro" id="IPR013766">
    <property type="entry name" value="Thioredoxin_domain"/>
</dbReference>
<sequence length="335" mass="36955">MGLFGRRRAPVAELPVEGRLPTFDGAAGWLNSSPLRPADLRGKVVLVEFWTYTCINWLRTLGYVRAWAEKYADRGLVVVGVHTPEFPFEEEVDNVRRAAEDLGVDHPVALDPDYVVWRAFANHYWPAIYLVDAEGRIRHHQFGEGDYEGCERVIQRLLRDAGDAPADDDLVSVTPDGLEAQADWAQLESPETYLGSEQARRFASPGGVAVGRSRAYVSADPLRLNQWALAGEWAVERRASVLQGDSGSLVLRYHARDVHLVMAPRPRGTSIPFRVILDGGPPGDAHGLDVDADGHGALLEPRLYQLIRAPGVIEDRTVEIAFLAPGAETYVVTFG</sequence>
<dbReference type="PROSITE" id="PS51352">
    <property type="entry name" value="THIOREDOXIN_2"/>
    <property type="match status" value="1"/>
</dbReference>
<accession>A0A6J4HLC2</accession>
<reference evidence="2" key="1">
    <citation type="submission" date="2020-02" db="EMBL/GenBank/DDBJ databases">
        <authorList>
            <person name="Meier V. D."/>
        </authorList>
    </citation>
    <scope>NUCLEOTIDE SEQUENCE</scope>
    <source>
        <strain evidence="2">AVDCRST_MAG54</strain>
    </source>
</reference>
<dbReference type="InterPro" id="IPR041017">
    <property type="entry name" value="Thioredoxin_10"/>
</dbReference>
<dbReference type="InterPro" id="IPR013740">
    <property type="entry name" value="Redoxin"/>
</dbReference>
<proteinExistence type="predicted"/>
<dbReference type="InterPro" id="IPR050553">
    <property type="entry name" value="Thioredoxin_ResA/DsbE_sf"/>
</dbReference>
<dbReference type="PANTHER" id="PTHR42852">
    <property type="entry name" value="THIOL:DISULFIDE INTERCHANGE PROTEIN DSBE"/>
    <property type="match status" value="1"/>
</dbReference>
<organism evidence="2">
    <name type="scientific">uncultured Actinomycetospora sp</name>
    <dbReference type="NCBI Taxonomy" id="1135996"/>
    <lineage>
        <taxon>Bacteria</taxon>
        <taxon>Bacillati</taxon>
        <taxon>Actinomycetota</taxon>
        <taxon>Actinomycetes</taxon>
        <taxon>Pseudonocardiales</taxon>
        <taxon>Pseudonocardiaceae</taxon>
        <taxon>Actinomycetospora</taxon>
        <taxon>environmental samples</taxon>
    </lineage>
</organism>
<feature type="domain" description="Thioredoxin" evidence="1">
    <location>
        <begin position="3"/>
        <end position="159"/>
    </location>
</feature>
<gene>
    <name evidence="2" type="ORF">AVDCRST_MAG54-869</name>
</gene>
<dbReference type="AlphaFoldDB" id="A0A6J4HLC2"/>
<protein>
    <submittedName>
        <fullName evidence="2">DipZ protein</fullName>
    </submittedName>
</protein>
<dbReference type="SUPFAM" id="SSF52833">
    <property type="entry name" value="Thioredoxin-like"/>
    <property type="match status" value="1"/>
</dbReference>
<dbReference type="Gene3D" id="3.40.30.10">
    <property type="entry name" value="Glutaredoxin"/>
    <property type="match status" value="1"/>
</dbReference>
<dbReference type="InterPro" id="IPR036249">
    <property type="entry name" value="Thioredoxin-like_sf"/>
</dbReference>
<dbReference type="Pfam" id="PF17991">
    <property type="entry name" value="Thioredoxin_10"/>
    <property type="match status" value="1"/>
</dbReference>
<name>A0A6J4HLC2_9PSEU</name>